<evidence type="ECO:0000256" key="1">
    <source>
        <dbReference type="ARBA" id="ARBA00004811"/>
    </source>
</evidence>
<dbReference type="UniPathway" id="UPA00053">
    <property type="reaction ID" value="UER00089"/>
</dbReference>
<evidence type="ECO:0000256" key="8">
    <source>
        <dbReference type="HAMAP-Rule" id="MF_00210"/>
    </source>
</evidence>
<organism evidence="10 11">
    <name type="scientific">Dermacoccus abyssi</name>
    <dbReference type="NCBI Taxonomy" id="322596"/>
    <lineage>
        <taxon>Bacteria</taxon>
        <taxon>Bacillati</taxon>
        <taxon>Actinomycetota</taxon>
        <taxon>Actinomycetes</taxon>
        <taxon>Micrococcales</taxon>
        <taxon>Dermacoccaceae</taxon>
        <taxon>Dermacoccus</taxon>
    </lineage>
</organism>
<dbReference type="InterPro" id="IPR006264">
    <property type="entry name" value="EPSP_synthase"/>
</dbReference>
<protein>
    <recommendedName>
        <fullName evidence="8">3-phosphoshikimate 1-carboxyvinyltransferase</fullName>
        <ecNumber evidence="8">2.5.1.19</ecNumber>
    </recommendedName>
    <alternativeName>
        <fullName evidence="8">5-enolpyruvylshikimate-3-phosphate synthase</fullName>
        <shortName evidence="8">EPSP synthase</shortName>
        <shortName evidence="8">EPSPS</shortName>
    </alternativeName>
</protein>
<dbReference type="InterPro" id="IPR013792">
    <property type="entry name" value="RNA3'P_cycl/enolpyr_Trfase_a/b"/>
</dbReference>
<evidence type="ECO:0000256" key="5">
    <source>
        <dbReference type="ARBA" id="ARBA00022679"/>
    </source>
</evidence>
<dbReference type="FunFam" id="3.65.10.10:FF:000011">
    <property type="entry name" value="3-phosphoshikimate 1-carboxyvinyltransferase"/>
    <property type="match status" value="1"/>
</dbReference>
<dbReference type="EC" id="2.5.1.19" evidence="8"/>
<sequence>MTPGSPVTTDWPAPVARRSVVGTFSVPGSKSLTNRYLVLAALADDESLLRAPLRSRDTLLMAEALRSLGVRVDDVEGDSPEGADWHVVPGDLRGPANVDCGLAGTVMRFLPPVAALADGPVTFDGDPHARKRPMGPVLEALIDLGVPVEEADGGPASALPFTVRGQGRVDGGRVEVDASTSSQFVSALLLAGARFSEGVTVVHTGEALPSIPHIDMTVEVLRDAGVVIEVDENDGAWSWTVEPSDIRSLDVMVEPDLSNAAPFLAAAAVTGGEVFMADWPTYTTQPGDQIRDVLERMGATCTLDREGLRVTGPQQLRGIDVDLAEASELTPVVVALCALADGESRIRGVAHIRGHETDRLAALAAEFGALGVDVSETEDGLVIRPRPADQMRGGLFRTYDDHRMAMAAAVVGLRVPGVVIENIATTGKTLPEFDRRWSALVSASAEAH</sequence>
<evidence type="ECO:0000259" key="9">
    <source>
        <dbReference type="Pfam" id="PF00275"/>
    </source>
</evidence>
<dbReference type="InterPro" id="IPR036968">
    <property type="entry name" value="Enolpyruvate_Tfrase_sf"/>
</dbReference>
<keyword evidence="5 8" id="KW-0808">Transferase</keyword>
<feature type="binding site" evidence="8">
    <location>
        <position position="359"/>
    </location>
    <ligand>
        <name>phosphoenolpyruvate</name>
        <dbReference type="ChEBI" id="CHEBI:58702"/>
    </ligand>
</feature>
<evidence type="ECO:0000313" key="11">
    <source>
        <dbReference type="Proteomes" id="UP000285376"/>
    </source>
</evidence>
<dbReference type="InterPro" id="IPR001986">
    <property type="entry name" value="Enolpyruvate_Tfrase_dom"/>
</dbReference>
<evidence type="ECO:0000256" key="3">
    <source>
        <dbReference type="ARBA" id="ARBA00022490"/>
    </source>
</evidence>
<dbReference type="GO" id="GO:0009423">
    <property type="term" value="P:chorismate biosynthetic process"/>
    <property type="evidence" value="ECO:0007669"/>
    <property type="project" value="UniProtKB-UniRule"/>
</dbReference>
<dbReference type="SUPFAM" id="SSF55205">
    <property type="entry name" value="EPT/RTPC-like"/>
    <property type="match status" value="1"/>
</dbReference>
<feature type="binding site" evidence="8">
    <location>
        <position position="104"/>
    </location>
    <ligand>
        <name>phosphoenolpyruvate</name>
        <dbReference type="ChEBI" id="CHEBI:58702"/>
    </ligand>
</feature>
<comment type="function">
    <text evidence="8">Catalyzes the transfer of the enolpyruvyl moiety of phosphoenolpyruvate (PEP) to the 5-hydroxyl of shikimate-3-phosphate (S3P) to produce enolpyruvyl shikimate-3-phosphate and inorganic phosphate.</text>
</comment>
<feature type="binding site" evidence="8">
    <location>
        <position position="183"/>
    </location>
    <ligand>
        <name>phosphoenolpyruvate</name>
        <dbReference type="ChEBI" id="CHEBI:58702"/>
    </ligand>
</feature>
<feature type="binding site" evidence="8">
    <location>
        <position position="31"/>
    </location>
    <ligand>
        <name>3-phosphoshikimate</name>
        <dbReference type="ChEBI" id="CHEBI:145989"/>
    </ligand>
</feature>
<dbReference type="GO" id="GO:0003866">
    <property type="term" value="F:3-phosphoshikimate 1-carboxyvinyltransferase activity"/>
    <property type="evidence" value="ECO:0007669"/>
    <property type="project" value="UniProtKB-UniRule"/>
</dbReference>
<dbReference type="NCBIfam" id="TIGR01356">
    <property type="entry name" value="aroA"/>
    <property type="match status" value="1"/>
</dbReference>
<dbReference type="FunFam" id="3.65.10.10:FF:000010">
    <property type="entry name" value="3-phosphoshikimate 1-carboxyvinyltransferase"/>
    <property type="match status" value="1"/>
</dbReference>
<comment type="subcellular location">
    <subcellularLocation>
        <location evidence="8">Cytoplasm</location>
    </subcellularLocation>
</comment>
<name>A0A417ZBC9_9MICO</name>
<dbReference type="PIRSF" id="PIRSF000505">
    <property type="entry name" value="EPSPS"/>
    <property type="match status" value="1"/>
</dbReference>
<comment type="catalytic activity">
    <reaction evidence="7">
        <text>3-phosphoshikimate + phosphoenolpyruvate = 5-O-(1-carboxyvinyl)-3-phosphoshikimate + phosphate</text>
        <dbReference type="Rhea" id="RHEA:21256"/>
        <dbReference type="ChEBI" id="CHEBI:43474"/>
        <dbReference type="ChEBI" id="CHEBI:57701"/>
        <dbReference type="ChEBI" id="CHEBI:58702"/>
        <dbReference type="ChEBI" id="CHEBI:145989"/>
        <dbReference type="EC" id="2.5.1.19"/>
    </reaction>
    <physiologicalReaction direction="left-to-right" evidence="7">
        <dbReference type="Rhea" id="RHEA:21257"/>
    </physiologicalReaction>
</comment>
<feature type="binding site" evidence="8">
    <location>
        <position position="132"/>
    </location>
    <ligand>
        <name>phosphoenolpyruvate</name>
        <dbReference type="ChEBI" id="CHEBI:58702"/>
    </ligand>
</feature>
<feature type="binding site" evidence="8">
    <location>
        <position position="403"/>
    </location>
    <ligand>
        <name>phosphoenolpyruvate</name>
        <dbReference type="ChEBI" id="CHEBI:58702"/>
    </ligand>
</feature>
<evidence type="ECO:0000256" key="2">
    <source>
        <dbReference type="ARBA" id="ARBA00009948"/>
    </source>
</evidence>
<dbReference type="GO" id="GO:0009073">
    <property type="term" value="P:aromatic amino acid family biosynthetic process"/>
    <property type="evidence" value="ECO:0007669"/>
    <property type="project" value="UniProtKB-KW"/>
</dbReference>
<proteinExistence type="inferred from homology"/>
<keyword evidence="4 8" id="KW-0028">Amino-acid biosynthesis</keyword>
<dbReference type="HAMAP" id="MF_00210">
    <property type="entry name" value="EPSP_synth"/>
    <property type="match status" value="1"/>
</dbReference>
<dbReference type="CDD" id="cd01556">
    <property type="entry name" value="EPSP_synthase"/>
    <property type="match status" value="1"/>
</dbReference>
<dbReference type="EMBL" id="QWLM01000001">
    <property type="protein sequence ID" value="RHW47933.1"/>
    <property type="molecule type" value="Genomic_DNA"/>
</dbReference>
<evidence type="ECO:0000256" key="4">
    <source>
        <dbReference type="ARBA" id="ARBA00022605"/>
    </source>
</evidence>
<feature type="binding site" evidence="8">
    <location>
        <position position="30"/>
    </location>
    <ligand>
        <name>phosphoenolpyruvate</name>
        <dbReference type="ChEBI" id="CHEBI:58702"/>
    </ligand>
</feature>
<evidence type="ECO:0000256" key="6">
    <source>
        <dbReference type="ARBA" id="ARBA00023141"/>
    </source>
</evidence>
<feature type="binding site" evidence="8">
    <location>
        <position position="355"/>
    </location>
    <ligand>
        <name>3-phosphoshikimate</name>
        <dbReference type="ChEBI" id="CHEBI:145989"/>
    </ligand>
</feature>
<dbReference type="GO" id="GO:0008652">
    <property type="term" value="P:amino acid biosynthetic process"/>
    <property type="evidence" value="ECO:0007669"/>
    <property type="project" value="UniProtKB-KW"/>
</dbReference>
<dbReference type="Gene3D" id="3.65.10.10">
    <property type="entry name" value="Enolpyruvate transferase domain"/>
    <property type="match status" value="2"/>
</dbReference>
<comment type="pathway">
    <text evidence="1 8">Metabolic intermediate biosynthesis; chorismate biosynthesis; chorismate from D-erythrose 4-phosphate and phosphoenolpyruvate: step 6/7.</text>
</comment>
<feature type="binding site" evidence="8">
    <location>
        <position position="428"/>
    </location>
    <ligand>
        <name>phosphoenolpyruvate</name>
        <dbReference type="ChEBI" id="CHEBI:58702"/>
    </ligand>
</feature>
<feature type="domain" description="Enolpyruvate transferase" evidence="9">
    <location>
        <begin position="19"/>
        <end position="435"/>
    </location>
</feature>
<gene>
    <name evidence="8 10" type="primary">aroA</name>
    <name evidence="10" type="ORF">D1832_00290</name>
</gene>
<feature type="binding site" evidence="8">
    <location>
        <position position="35"/>
    </location>
    <ligand>
        <name>3-phosphoshikimate</name>
        <dbReference type="ChEBI" id="CHEBI:145989"/>
    </ligand>
</feature>
<feature type="binding site" evidence="8">
    <location>
        <position position="182"/>
    </location>
    <ligand>
        <name>3-phosphoshikimate</name>
        <dbReference type="ChEBI" id="CHEBI:145989"/>
    </ligand>
</feature>
<feature type="active site" description="Proton acceptor" evidence="8">
    <location>
        <position position="328"/>
    </location>
</feature>
<comment type="caution">
    <text evidence="10">The sequence shown here is derived from an EMBL/GenBank/DDBJ whole genome shotgun (WGS) entry which is preliminary data.</text>
</comment>
<evidence type="ECO:0000256" key="7">
    <source>
        <dbReference type="ARBA" id="ARBA00044633"/>
    </source>
</evidence>
<dbReference type="AlphaFoldDB" id="A0A417ZBC9"/>
<dbReference type="PROSITE" id="PS00885">
    <property type="entry name" value="EPSP_SYNTHASE_2"/>
    <property type="match status" value="1"/>
</dbReference>
<dbReference type="Pfam" id="PF00275">
    <property type="entry name" value="EPSP_synthase"/>
    <property type="match status" value="1"/>
</dbReference>
<feature type="binding site" evidence="8">
    <location>
        <position position="30"/>
    </location>
    <ligand>
        <name>3-phosphoshikimate</name>
        <dbReference type="ChEBI" id="CHEBI:145989"/>
    </ligand>
</feature>
<feature type="binding site" evidence="8">
    <location>
        <position position="181"/>
    </location>
    <ligand>
        <name>3-phosphoshikimate</name>
        <dbReference type="ChEBI" id="CHEBI:145989"/>
    </ligand>
</feature>
<feature type="binding site" evidence="8">
    <location>
        <position position="210"/>
    </location>
    <ligand>
        <name>3-phosphoshikimate</name>
        <dbReference type="ChEBI" id="CHEBI:145989"/>
    </ligand>
</feature>
<dbReference type="InterPro" id="IPR023193">
    <property type="entry name" value="EPSP_synthase_CS"/>
</dbReference>
<feature type="binding site" evidence="8">
    <location>
        <position position="328"/>
    </location>
    <ligand>
        <name>3-phosphoshikimate</name>
        <dbReference type="ChEBI" id="CHEBI:145989"/>
    </ligand>
</feature>
<dbReference type="Proteomes" id="UP000285376">
    <property type="component" value="Unassembled WGS sequence"/>
</dbReference>
<accession>A0A417ZBC9</accession>
<evidence type="ECO:0000313" key="10">
    <source>
        <dbReference type="EMBL" id="RHW47933.1"/>
    </source>
</evidence>
<comment type="similarity">
    <text evidence="2 8">Belongs to the EPSP synthase family.</text>
</comment>
<comment type="caution">
    <text evidence="8">Lacks conserved residue(s) required for the propagation of feature annotation.</text>
</comment>
<reference evidence="10 11" key="1">
    <citation type="submission" date="2018-08" db="EMBL/GenBank/DDBJ databases">
        <title>Whole genome sequence analysis of Dermacoccus abyssi bacteria isolated from Deep Mariana trench Micromonospora spp reveals genes involved in the environmental adaptation and production of secondary metabolites.</title>
        <authorList>
            <person name="Abdel-Mageed W.M."/>
            <person name="Lehri B."/>
            <person name="Nouioui I."/>
            <person name="Goodfellow I."/>
            <person name="Jaspars M."/>
            <person name="Karlyshev A."/>
        </authorList>
    </citation>
    <scope>NUCLEOTIDE SEQUENCE [LARGE SCALE GENOMIC DNA]</scope>
    <source>
        <strain evidence="10 11">MT1.1</strain>
    </source>
</reference>
<keyword evidence="3 8" id="KW-0963">Cytoplasm</keyword>
<keyword evidence="6 8" id="KW-0057">Aromatic amino acid biosynthesis</keyword>
<dbReference type="PANTHER" id="PTHR21090">
    <property type="entry name" value="AROM/DEHYDROQUINATE SYNTHASE"/>
    <property type="match status" value="1"/>
</dbReference>
<dbReference type="GO" id="GO:0005737">
    <property type="term" value="C:cytoplasm"/>
    <property type="evidence" value="ECO:0007669"/>
    <property type="project" value="UniProtKB-SubCell"/>
</dbReference>
<feature type="binding site" evidence="8">
    <location>
        <position position="183"/>
    </location>
    <ligand>
        <name>3-phosphoshikimate</name>
        <dbReference type="ChEBI" id="CHEBI:145989"/>
    </ligand>
</feature>
<dbReference type="RefSeq" id="WP_118912134.1">
    <property type="nucleotide sequence ID" value="NZ_CBCRVH010000001.1"/>
</dbReference>
<comment type="subunit">
    <text evidence="8">Monomer.</text>
</comment>
<dbReference type="PROSITE" id="PS00104">
    <property type="entry name" value="EPSP_SYNTHASE_1"/>
    <property type="match status" value="1"/>
</dbReference>
<dbReference type="PANTHER" id="PTHR21090:SF5">
    <property type="entry name" value="PENTAFUNCTIONAL AROM POLYPEPTIDE"/>
    <property type="match status" value="1"/>
</dbReference>